<dbReference type="KEGG" id="cben:EG339_21430"/>
<feature type="signal peptide" evidence="2">
    <location>
        <begin position="1"/>
        <end position="21"/>
    </location>
</feature>
<feature type="chain" id="PRO_5018298012" description="Lipoprotein" evidence="2">
    <location>
        <begin position="22"/>
        <end position="86"/>
    </location>
</feature>
<dbReference type="GeneID" id="99067368"/>
<dbReference type="AlphaFoldDB" id="A0A3G6TKZ5"/>
<organism evidence="3 4">
    <name type="scientific">Chryseobacterium bernardetii</name>
    <dbReference type="NCBI Taxonomy" id="1241978"/>
    <lineage>
        <taxon>Bacteria</taxon>
        <taxon>Pseudomonadati</taxon>
        <taxon>Bacteroidota</taxon>
        <taxon>Flavobacteriia</taxon>
        <taxon>Flavobacteriales</taxon>
        <taxon>Weeksellaceae</taxon>
        <taxon>Chryseobacterium group</taxon>
        <taxon>Chryseobacterium</taxon>
    </lineage>
</organism>
<keyword evidence="4" id="KW-1185">Reference proteome</keyword>
<dbReference type="RefSeq" id="WP_123871876.1">
    <property type="nucleotide sequence ID" value="NZ_CP033932.1"/>
</dbReference>
<feature type="compositionally biased region" description="Basic and acidic residues" evidence="1">
    <location>
        <begin position="26"/>
        <end position="41"/>
    </location>
</feature>
<dbReference type="Proteomes" id="UP000271193">
    <property type="component" value="Chromosome"/>
</dbReference>
<keyword evidence="2" id="KW-0732">Signal</keyword>
<name>A0A3G6TKZ5_9FLAO</name>
<feature type="region of interest" description="Disordered" evidence="1">
    <location>
        <begin position="26"/>
        <end position="86"/>
    </location>
</feature>
<evidence type="ECO:0000256" key="2">
    <source>
        <dbReference type="SAM" id="SignalP"/>
    </source>
</evidence>
<evidence type="ECO:0000313" key="4">
    <source>
        <dbReference type="Proteomes" id="UP000271193"/>
    </source>
</evidence>
<dbReference type="EMBL" id="CP033932">
    <property type="protein sequence ID" value="AZB26964.1"/>
    <property type="molecule type" value="Genomic_DNA"/>
</dbReference>
<reference evidence="4" key="1">
    <citation type="submission" date="2018-11" db="EMBL/GenBank/DDBJ databases">
        <title>Proposal to divide the Flavobacteriaceae and reorganize its genera based on Amino Acid Identity values calculated from whole genome sequences.</title>
        <authorList>
            <person name="Nicholson A.C."/>
            <person name="Gulvik C.A."/>
            <person name="Whitney A.M."/>
            <person name="Humrighouse B.W."/>
            <person name="Bell M."/>
            <person name="Holmes B."/>
            <person name="Steigerwalt A.G."/>
            <person name="Villarma A."/>
            <person name="Sheth M."/>
            <person name="Batra D."/>
            <person name="Pryor J."/>
            <person name="Bernardet J.-F."/>
            <person name="Hugo C."/>
            <person name="Kampfer P."/>
            <person name="Newman J."/>
            <person name="McQuiston J.R."/>
        </authorList>
    </citation>
    <scope>NUCLEOTIDE SEQUENCE [LARGE SCALE GENOMIC DNA]</scope>
    <source>
        <strain evidence="4">G0229</strain>
    </source>
</reference>
<evidence type="ECO:0000256" key="1">
    <source>
        <dbReference type="SAM" id="MobiDB-lite"/>
    </source>
</evidence>
<dbReference type="PROSITE" id="PS51257">
    <property type="entry name" value="PROKAR_LIPOPROTEIN"/>
    <property type="match status" value="1"/>
</dbReference>
<feature type="compositionally biased region" description="Basic and acidic residues" evidence="1">
    <location>
        <begin position="48"/>
        <end position="86"/>
    </location>
</feature>
<proteinExistence type="predicted"/>
<evidence type="ECO:0000313" key="3">
    <source>
        <dbReference type="EMBL" id="AZB26964.1"/>
    </source>
</evidence>
<gene>
    <name evidence="3" type="ORF">EG339_21430</name>
</gene>
<evidence type="ECO:0008006" key="5">
    <source>
        <dbReference type="Google" id="ProtNLM"/>
    </source>
</evidence>
<protein>
    <recommendedName>
        <fullName evidence="5">Lipoprotein</fullName>
    </recommendedName>
</protein>
<sequence length="86" mass="9813">MKTKIVINGLLALTLSTALFSCNKKEAASQEKAENEAKVTQKDTLISPKKEESEAKEMDEKKEKNEQGEKNEKKEKNEKNEKEENE</sequence>
<accession>A0A3G6TKZ5</accession>